<evidence type="ECO:0000256" key="2">
    <source>
        <dbReference type="ARBA" id="ARBA00011940"/>
    </source>
</evidence>
<organism evidence="7">
    <name type="scientific">freshwater sediment metagenome</name>
    <dbReference type="NCBI Taxonomy" id="556182"/>
    <lineage>
        <taxon>unclassified sequences</taxon>
        <taxon>metagenomes</taxon>
        <taxon>ecological metagenomes</taxon>
    </lineage>
</organism>
<dbReference type="SUPFAM" id="SSF51351">
    <property type="entry name" value="Triosephosphate isomerase (TIM)"/>
    <property type="match status" value="1"/>
</dbReference>
<evidence type="ECO:0000256" key="5">
    <source>
        <dbReference type="ARBA" id="ARBA00023152"/>
    </source>
</evidence>
<protein>
    <recommendedName>
        <fullName evidence="2">triose-phosphate isomerase</fullName>
        <ecNumber evidence="2">5.3.1.1</ecNumber>
    </recommendedName>
</protein>
<dbReference type="NCBIfam" id="TIGR00419">
    <property type="entry name" value="tim"/>
    <property type="match status" value="1"/>
</dbReference>
<dbReference type="CDD" id="cd00311">
    <property type="entry name" value="TIM"/>
    <property type="match status" value="1"/>
</dbReference>
<dbReference type="GO" id="GO:0004807">
    <property type="term" value="F:triose-phosphate isomerase activity"/>
    <property type="evidence" value="ECO:0007669"/>
    <property type="project" value="UniProtKB-EC"/>
</dbReference>
<dbReference type="GO" id="GO:0005829">
    <property type="term" value="C:cytosol"/>
    <property type="evidence" value="ECO:0007669"/>
    <property type="project" value="TreeGrafter"/>
</dbReference>
<gene>
    <name evidence="7" type="primary">TPI/tpiA</name>
    <name evidence="7" type="ORF">AMST5_01808</name>
</gene>
<dbReference type="InterPro" id="IPR013785">
    <property type="entry name" value="Aldolase_TIM"/>
</dbReference>
<dbReference type="GO" id="GO:0019563">
    <property type="term" value="P:glycerol catabolic process"/>
    <property type="evidence" value="ECO:0007669"/>
    <property type="project" value="TreeGrafter"/>
</dbReference>
<dbReference type="PANTHER" id="PTHR21139">
    <property type="entry name" value="TRIOSEPHOSPHATE ISOMERASE"/>
    <property type="match status" value="1"/>
</dbReference>
<dbReference type="PROSITE" id="PS00171">
    <property type="entry name" value="TIM_1"/>
    <property type="match status" value="1"/>
</dbReference>
<dbReference type="HAMAP" id="MF_00147_B">
    <property type="entry name" value="TIM_B"/>
    <property type="match status" value="1"/>
</dbReference>
<dbReference type="InterPro" id="IPR022896">
    <property type="entry name" value="TrioseP_Isoase_bac/euk"/>
</dbReference>
<name>A0AA48RD08_9ZZZZ</name>
<dbReference type="GO" id="GO:0006096">
    <property type="term" value="P:glycolytic process"/>
    <property type="evidence" value="ECO:0007669"/>
    <property type="project" value="UniProtKB-KW"/>
</dbReference>
<dbReference type="InterPro" id="IPR000652">
    <property type="entry name" value="Triosephosphate_isomerase"/>
</dbReference>
<dbReference type="Gene3D" id="3.20.20.70">
    <property type="entry name" value="Aldolase class I"/>
    <property type="match status" value="1"/>
</dbReference>
<evidence type="ECO:0000256" key="1">
    <source>
        <dbReference type="ARBA" id="ARBA00004680"/>
    </source>
</evidence>
<keyword evidence="5" id="KW-0324">Glycolysis</keyword>
<evidence type="ECO:0000256" key="6">
    <source>
        <dbReference type="ARBA" id="ARBA00023235"/>
    </source>
</evidence>
<evidence type="ECO:0000256" key="4">
    <source>
        <dbReference type="ARBA" id="ARBA00022490"/>
    </source>
</evidence>
<proteinExistence type="inferred from homology"/>
<sequence length="251" mass="25838">MTPRCPLLAGNWKMNGLLASLAEIAAMGGSYDAALRPRLELVVCPPATLIGMAAEIASRASIGLGGQDCHTAQSGAHTGDISAEMLKDIGAKYVIVGHSERRTGHGETDMLVQAKAAAALRAGLTPIICVGETRAERDAGDALTVVGEQIEGSLPGDAPGTIVVAYEPVWAIGTGLTPTVEDVAQMHAFARERIEARLGGGKSLTVRILYGGSVKPANARELLSVPNVDGALVGGASLAARDFMAIADAYR</sequence>
<dbReference type="FunFam" id="3.20.20.70:FF:000016">
    <property type="entry name" value="Triosephosphate isomerase"/>
    <property type="match status" value="1"/>
</dbReference>
<dbReference type="InterPro" id="IPR020861">
    <property type="entry name" value="Triosephosphate_isomerase_AS"/>
</dbReference>
<reference evidence="7" key="1">
    <citation type="submission" date="2023-07" db="EMBL/GenBank/DDBJ databases">
        <authorList>
            <person name="Pelsma A.J. K."/>
        </authorList>
    </citation>
    <scope>NUCLEOTIDE SEQUENCE</scope>
</reference>
<keyword evidence="4" id="KW-0963">Cytoplasm</keyword>
<comment type="pathway">
    <text evidence="1">Carbohydrate degradation; glycolysis; D-glyceraldehyde 3-phosphate from glycerone phosphate: step 1/1.</text>
</comment>
<dbReference type="Pfam" id="PF00121">
    <property type="entry name" value="TIM"/>
    <property type="match status" value="1"/>
</dbReference>
<dbReference type="EMBL" id="OY288114">
    <property type="protein sequence ID" value="CAJ0865891.1"/>
    <property type="molecule type" value="Genomic_DNA"/>
</dbReference>
<evidence type="ECO:0000313" key="7">
    <source>
        <dbReference type="EMBL" id="CAJ0865891.1"/>
    </source>
</evidence>
<dbReference type="EC" id="5.3.1.1" evidence="2"/>
<dbReference type="InterPro" id="IPR035990">
    <property type="entry name" value="TIM_sf"/>
</dbReference>
<evidence type="ECO:0000256" key="3">
    <source>
        <dbReference type="ARBA" id="ARBA00022432"/>
    </source>
</evidence>
<dbReference type="GO" id="GO:0006094">
    <property type="term" value="P:gluconeogenesis"/>
    <property type="evidence" value="ECO:0007669"/>
    <property type="project" value="UniProtKB-KW"/>
</dbReference>
<accession>A0AA48RD08</accession>
<dbReference type="PANTHER" id="PTHR21139:SF42">
    <property type="entry name" value="TRIOSEPHOSPHATE ISOMERASE"/>
    <property type="match status" value="1"/>
</dbReference>
<dbReference type="AlphaFoldDB" id="A0AA48RD08"/>
<dbReference type="PROSITE" id="PS51440">
    <property type="entry name" value="TIM_2"/>
    <property type="match status" value="1"/>
</dbReference>
<keyword evidence="6 7" id="KW-0413">Isomerase</keyword>
<keyword evidence="3" id="KW-0312">Gluconeogenesis</keyword>
<dbReference type="GO" id="GO:0046166">
    <property type="term" value="P:glyceraldehyde-3-phosphate biosynthetic process"/>
    <property type="evidence" value="ECO:0007669"/>
    <property type="project" value="TreeGrafter"/>
</dbReference>